<accession>A0A0E9T395</accession>
<reference evidence="1" key="2">
    <citation type="journal article" date="2015" name="Fish Shellfish Immunol.">
        <title>Early steps in the European eel (Anguilla anguilla)-Vibrio vulnificus interaction in the gills: Role of the RtxA13 toxin.</title>
        <authorList>
            <person name="Callol A."/>
            <person name="Pajuelo D."/>
            <person name="Ebbesson L."/>
            <person name="Teles M."/>
            <person name="MacKenzie S."/>
            <person name="Amaro C."/>
        </authorList>
    </citation>
    <scope>NUCLEOTIDE SEQUENCE</scope>
</reference>
<protein>
    <submittedName>
        <fullName evidence="1">Uncharacterized protein</fullName>
    </submittedName>
</protein>
<reference evidence="1" key="1">
    <citation type="submission" date="2014-11" db="EMBL/GenBank/DDBJ databases">
        <authorList>
            <person name="Amaro Gonzalez C."/>
        </authorList>
    </citation>
    <scope>NUCLEOTIDE SEQUENCE</scope>
</reference>
<organism evidence="1">
    <name type="scientific">Anguilla anguilla</name>
    <name type="common">European freshwater eel</name>
    <name type="synonym">Muraena anguilla</name>
    <dbReference type="NCBI Taxonomy" id="7936"/>
    <lineage>
        <taxon>Eukaryota</taxon>
        <taxon>Metazoa</taxon>
        <taxon>Chordata</taxon>
        <taxon>Craniata</taxon>
        <taxon>Vertebrata</taxon>
        <taxon>Euteleostomi</taxon>
        <taxon>Actinopterygii</taxon>
        <taxon>Neopterygii</taxon>
        <taxon>Teleostei</taxon>
        <taxon>Anguilliformes</taxon>
        <taxon>Anguillidae</taxon>
        <taxon>Anguilla</taxon>
    </lineage>
</organism>
<dbReference type="EMBL" id="GBXM01060625">
    <property type="protein sequence ID" value="JAH47952.1"/>
    <property type="molecule type" value="Transcribed_RNA"/>
</dbReference>
<dbReference type="AlphaFoldDB" id="A0A0E9T395"/>
<proteinExistence type="predicted"/>
<evidence type="ECO:0000313" key="1">
    <source>
        <dbReference type="EMBL" id="JAH47952.1"/>
    </source>
</evidence>
<dbReference type="EMBL" id="GBXM01096974">
    <property type="protein sequence ID" value="JAH11603.1"/>
    <property type="molecule type" value="Transcribed_RNA"/>
</dbReference>
<name>A0A0E9T395_ANGAN</name>
<sequence>MPVHKLMSPEDLTKEVPKPSCYTATAYNNELFYKHIPSEDQPQWKSELEHPQRI</sequence>